<dbReference type="Proteomes" id="UP000234323">
    <property type="component" value="Unassembled WGS sequence"/>
</dbReference>
<dbReference type="EMBL" id="LLXI01000079">
    <property type="protein sequence ID" value="PKY39848.1"/>
    <property type="molecule type" value="Genomic_DNA"/>
</dbReference>
<feature type="transmembrane region" description="Helical" evidence="6">
    <location>
        <begin position="160"/>
        <end position="183"/>
    </location>
</feature>
<dbReference type="VEuPathDB" id="FungiDB:RhiirFUN_022462"/>
<keyword evidence="8" id="KW-1185">Reference proteome</keyword>
<organism evidence="7 8">
    <name type="scientific">Rhizophagus irregularis</name>
    <dbReference type="NCBI Taxonomy" id="588596"/>
    <lineage>
        <taxon>Eukaryota</taxon>
        <taxon>Fungi</taxon>
        <taxon>Fungi incertae sedis</taxon>
        <taxon>Mucoromycota</taxon>
        <taxon>Glomeromycotina</taxon>
        <taxon>Glomeromycetes</taxon>
        <taxon>Glomerales</taxon>
        <taxon>Glomeraceae</taxon>
        <taxon>Rhizophagus</taxon>
    </lineage>
</organism>
<evidence type="ECO:0000256" key="5">
    <source>
        <dbReference type="ARBA" id="ARBA00023136"/>
    </source>
</evidence>
<feature type="transmembrane region" description="Helical" evidence="6">
    <location>
        <begin position="47"/>
        <end position="67"/>
    </location>
</feature>
<evidence type="ECO:0000256" key="6">
    <source>
        <dbReference type="SAM" id="Phobius"/>
    </source>
</evidence>
<keyword evidence="3 6" id="KW-0812">Transmembrane</keyword>
<evidence type="ECO:0000313" key="8">
    <source>
        <dbReference type="Proteomes" id="UP000234323"/>
    </source>
</evidence>
<reference evidence="7 8" key="1">
    <citation type="submission" date="2015-10" db="EMBL/GenBank/DDBJ databases">
        <title>Genome analyses suggest a sexual origin of heterokaryosis in a supposedly ancient asexual fungus.</title>
        <authorList>
            <person name="Ropars J."/>
            <person name="Sedzielewska K."/>
            <person name="Noel J."/>
            <person name="Charron P."/>
            <person name="Farinelli L."/>
            <person name="Marton T."/>
            <person name="Kruger M."/>
            <person name="Pelin A."/>
            <person name="Brachmann A."/>
            <person name="Corradi N."/>
        </authorList>
    </citation>
    <scope>NUCLEOTIDE SEQUENCE [LARGE SCALE GENOMIC DNA]</scope>
    <source>
        <strain evidence="7 8">A4</strain>
    </source>
</reference>
<evidence type="ECO:0000256" key="2">
    <source>
        <dbReference type="ARBA" id="ARBA00008789"/>
    </source>
</evidence>
<dbReference type="AlphaFoldDB" id="A0A2I1FZN7"/>
<gene>
    <name evidence="7" type="ORF">RhiirA4_453118</name>
</gene>
<dbReference type="PROSITE" id="PS51257">
    <property type="entry name" value="PROKAR_LIPOPROTEIN"/>
    <property type="match status" value="1"/>
</dbReference>
<keyword evidence="5 6" id="KW-0472">Membrane</keyword>
<dbReference type="InterPro" id="IPR018629">
    <property type="entry name" value="XK-rel"/>
</dbReference>
<feature type="transmembrane region" description="Helical" evidence="6">
    <location>
        <begin position="6"/>
        <end position="26"/>
    </location>
</feature>
<name>A0A2I1FZN7_9GLOM</name>
<dbReference type="VEuPathDB" id="FungiDB:FUN_017122"/>
<evidence type="ECO:0000256" key="3">
    <source>
        <dbReference type="ARBA" id="ARBA00022692"/>
    </source>
</evidence>
<comment type="subcellular location">
    <subcellularLocation>
        <location evidence="1">Membrane</location>
        <topology evidence="1">Multi-pass membrane protein</topology>
    </subcellularLocation>
</comment>
<feature type="transmembrane region" description="Helical" evidence="6">
    <location>
        <begin position="79"/>
        <end position="100"/>
    </location>
</feature>
<keyword evidence="4 6" id="KW-1133">Transmembrane helix</keyword>
<protein>
    <submittedName>
        <fullName evidence="7">Uncharacterized protein</fullName>
    </submittedName>
</protein>
<comment type="caution">
    <text evidence="7">The sequence shown here is derived from an EMBL/GenBank/DDBJ whole genome shotgun (WGS) entry which is preliminary data.</text>
</comment>
<evidence type="ECO:0000256" key="1">
    <source>
        <dbReference type="ARBA" id="ARBA00004141"/>
    </source>
</evidence>
<feature type="transmembrane region" description="Helical" evidence="6">
    <location>
        <begin position="195"/>
        <end position="214"/>
    </location>
</feature>
<accession>A0A2I1FZN7</accession>
<dbReference type="VEuPathDB" id="FungiDB:RhiirA1_534711"/>
<sequence length="225" mass="25359">MEKIQIIGIVCLIAFAGFLIVCWIIASSLSCIVKCCCKDHHKEPNNFIIFTIPCIYADFILDILFIFKHGKNVKQLFIPSLAFLIGPMVINIVFSFVIIIRSAKREETFKAWLGKNQAIAAITTVLAGADMEMLKLLTSNLSGTGLKTFNAPPNKEFEKLILWGCLVGSFIEDLPQFIIQVLYKAKTSEINLVPFLLLVTSSMKLLIGIVFRIYRIQTYTYKPKV</sequence>
<dbReference type="OrthoDB" id="2152535at2759"/>
<comment type="similarity">
    <text evidence="2">Belongs to the XK family.</text>
</comment>
<evidence type="ECO:0000313" key="7">
    <source>
        <dbReference type="EMBL" id="PKY39848.1"/>
    </source>
</evidence>
<evidence type="ECO:0000256" key="4">
    <source>
        <dbReference type="ARBA" id="ARBA00022989"/>
    </source>
</evidence>
<dbReference type="Pfam" id="PF09815">
    <property type="entry name" value="XK-related"/>
    <property type="match status" value="1"/>
</dbReference>
<proteinExistence type="inferred from homology"/>